<dbReference type="Gene3D" id="2.160.20.10">
    <property type="entry name" value="Single-stranded right-handed beta-helix, Pectin lyase-like"/>
    <property type="match status" value="1"/>
</dbReference>
<dbReference type="InterPro" id="IPR008638">
    <property type="entry name" value="FhaB/CdiA-like_TPS"/>
</dbReference>
<feature type="region of interest" description="Disordered" evidence="1">
    <location>
        <begin position="2141"/>
        <end position="2162"/>
    </location>
</feature>
<dbReference type="Pfam" id="PF13018">
    <property type="entry name" value="ESPR"/>
    <property type="match status" value="1"/>
</dbReference>
<feature type="region of interest" description="Disordered" evidence="1">
    <location>
        <begin position="2067"/>
        <end position="2105"/>
    </location>
</feature>
<evidence type="ECO:0000313" key="3">
    <source>
        <dbReference type="EMBL" id="RRH80605.1"/>
    </source>
</evidence>
<dbReference type="Pfam" id="PF15644">
    <property type="entry name" value="Gln_amidase"/>
    <property type="match status" value="1"/>
</dbReference>
<dbReference type="InterPro" id="IPR010069">
    <property type="entry name" value="CdiA_FHA1_rpt"/>
</dbReference>
<dbReference type="InterPro" id="IPR024973">
    <property type="entry name" value="ESPR"/>
</dbReference>
<feature type="compositionally biased region" description="Low complexity" evidence="1">
    <location>
        <begin position="1699"/>
        <end position="1710"/>
    </location>
</feature>
<dbReference type="NCBIfam" id="TIGR01901">
    <property type="entry name" value="adhes_NPXG"/>
    <property type="match status" value="1"/>
</dbReference>
<protein>
    <submittedName>
        <fullName evidence="3">Filamentous hemagglutinin N-terminal domain-containing protein</fullName>
    </submittedName>
</protein>
<comment type="caution">
    <text evidence="3">The sequence shown here is derived from an EMBL/GenBank/DDBJ whole genome shotgun (WGS) entry which is preliminary data.</text>
</comment>
<accession>A0A3P3E287</accession>
<proteinExistence type="predicted"/>
<dbReference type="InterPro" id="IPR049271">
    <property type="entry name" value="DUF6862"/>
</dbReference>
<evidence type="ECO:0000256" key="1">
    <source>
        <dbReference type="SAM" id="MobiDB-lite"/>
    </source>
</evidence>
<dbReference type="NCBIfam" id="TIGR01731">
    <property type="entry name" value="fil_hemag_20aa"/>
    <property type="match status" value="19"/>
</dbReference>
<dbReference type="Proteomes" id="UP000271590">
    <property type="component" value="Unassembled WGS sequence"/>
</dbReference>
<feature type="compositionally biased region" description="Low complexity" evidence="1">
    <location>
        <begin position="461"/>
        <end position="480"/>
    </location>
</feature>
<name>A0A3P3E287_9BURK</name>
<dbReference type="RefSeq" id="WP_124962009.1">
    <property type="nucleotide sequence ID" value="NZ_RQXU01000037.1"/>
</dbReference>
<gene>
    <name evidence="3" type="ORF">EH244_30415</name>
</gene>
<dbReference type="EMBL" id="RQXU01000037">
    <property type="protein sequence ID" value="RRH80605.1"/>
    <property type="molecule type" value="Genomic_DNA"/>
</dbReference>
<dbReference type="Pfam" id="PF13332">
    <property type="entry name" value="Fil_haemagg_2"/>
    <property type="match status" value="2"/>
</dbReference>
<feature type="region of interest" description="Disordered" evidence="1">
    <location>
        <begin position="1693"/>
        <end position="1716"/>
    </location>
</feature>
<feature type="domain" description="Filamentous haemagglutinin FhaB/tRNA nuclease CdiA-like TPS" evidence="2">
    <location>
        <begin position="88"/>
        <end position="208"/>
    </location>
</feature>
<evidence type="ECO:0000313" key="4">
    <source>
        <dbReference type="Proteomes" id="UP000271590"/>
    </source>
</evidence>
<sequence length="2875" mass="288673">MNRHLHRIVFNARRGLRMVVQETAKSTGRGSSKATTVASAAVASAAAFAPMFVGAALAGMLWASPVQAQIVGAPNVPANLRPTVLVAPNGVPLVNIQTPSAAGVSRNVFNQFNVAPNGAILNNSRTNVQTQLGGIVQGNPFLATGPARIILNEVNGGSPSQLRGYIEVGGTRAEVIIANPAGISVDGGGFINASRATLTTGRPQFNAVGGLDSFLVRGGTITIDGAGLDASKTDYAAILARAVQANAGIWASELKVVTGANTVSADHSQVTPTTGTGTAPTFALDVAALGGMYAGKITLVGTEAGLGVRNAGTIQAAPGATALMGAGQLVVTSAGRLENIGTLQATADANLAASALANSGRISSGGNLKLTTQGDLANALNGAGGTLEGARLELASTAGDLDNRGGTLRQTSSAGLGLSAPALSNTSGGVIGLEPVAAAPSTPGTGGGTGGTGTGTGGTASPGTPTAGTDTGAGGTIAPAPYVPPSPGTVTAAGTLRNDGGKIYAGGPISLQSANINNNGGTLSVASMAVSQPSFDNHGGTLNVSNGFSVNVDRFDNTGGTLNAGSLNIATTGDLINVDGTLTSATDATLAVGGQADNTRGSISSAGALTANVAGAVNNTAGKLVANQGVALGAGSLDNTQGSIQSAQAGVQLAVANQLQNGSGGTIGAATDLGVQAGSLLNAEGASLRGANDATVAVGGTLSNDGNITAGRHTTITAGTVQGSSTGVLGAGIQGDGTLGAAGDLVVTATGALAAHGTTLAAGQATLQGASVDLSASQTSADNIAITATQGNVTTDKAMVTTPGTLSVKAAGAVYNIEGTLAGNGDTTVDAASLDNSAGALASVTGDLRVTTSGTTVNTAGRMLASGAVVLANSGLANVDGTAGGASLSIDTHGGTLDNTRGTLSASSTIDLNTGALVNDAGLIQSGGAMTIDTNGQALANTNAAGYSTGQGGIVSADTLTLNTGAVNNAAGFIGAAKALDATTQSFINTNGGLVLGQAVVAINTQGAGYDNSQGQTLATGDLGINAGSINNVGGLIRSTATTTLSAGSIDNRLTSGAEQGIEGQNVAIAATTVDNTAGAIRAEVNTTLTSTGRIDNGTGGVIYASDALAIVDPNAANPSAKTLSVANGGTLLAGKELVVDATSLANNGKLLSQQDMRLALTQDAVFAAGSETIANRDLSIVTRGNISNSGRIAAGNALSLSAANIDNTATGDIQGAITRLSATGTVTNRGVIDGSLTRIDAGTLNNIGTGRIYGDQISIGVGTLNNLAETVNGTTSAATIAARGRLDIGANIVNNRDGSLIFSDGDLFIGGSLDAAGYATGSAGTVNNHAATIEATRNVGIQTGVLNNTNGGVTWTLEPGSSQHVVEYSLPGSSVRYAASEVLFSIGGFQQFPDTGWNGWIGVSAANPQGPGSNANMRLLIPSPDYPLEQFRAYYLRSPASSHDRTVQECTVGEDSTCTAVTVPGAWYPRTDPIWATFGVTPPAEEVPADFIGWRYPDVTVGQAGITSWDDSEPPHEVFTPFDHPVTQAEYDRWQAYRAAHKKLDEATLAFIYTMTGHRSLTGTDYKPTRMSSIYDAYDYTVTSSTPVLQSSKPARILAGGTMNINVGSGVNDMSQILAGGALTVTGGTIRNVGLTVDASTVQTGIAIHSSINEHDSGSDERVYQLAPYNLTTNDSVTLAAARQQGNVAVTGSGTGTGTLTPGQTSTGAQGTGGVSAGARVNPIIQVPTATGPNGTGAAPGTAPTVIRTSVPNATVPTASLFTTHPGSSSRYLIETDPRFANYRAWLSSDYLLNNLGLDPNNTLKRLGDGFYEQRLIREQVAQLTGFRYLDGFESDEVQYTALMNAGVTFAKQYGLRPGIALTDAQMAQLTSDIVWLVEQTVTLPDGSSQRVLVPQVYVHVKEGDIDGSGALLSGRSVNMQFAGDITNDAGTIAGRNAVALTGQNINNLGGRITGDDVSLTARNDLNIIGGTVDARSRLAAVAGRDINVVTTTRDSRSTTGALPRSDTSSGVDLSAVTLDRVAGLYVTNPGGSLVAVAGRDMNLVGAEVQSAGDATLAAGRDMNLDTVTTGRSEDIRWSSRNTRNEERSQETGTTVSGAGNVSISAGRDLTGRAATLSAGQTLSLDAGDKLTLYAGENQVSAETTHSTRKGMSHYSLDADSRQTSLARTTLTGKDIQLRSGGDMTLSAIEANAQSLDIEAGGKLNLLTQSTTSAASRKENDGDAAWVSAKGGGQVDETSQYNLLNVQNLRIQANGGVTAQLGQNANLADLAKQPGMAWVEQLTSDPALANNVEWQRVQEEHEKWAYSQTSLGPVSSLVVSLVVGVATAGAGTAVMGAGAAAYPATTVALQAGITAMTSQATISLVNNNGDLGKVFDELGSSESIKNIATAMLTAGVVQGISNVLPANLANATNGSALFTDQLQRQLIDGAASAVVRSAINGTSLEDELRSGLTNALLNTVAAQGANWIGQNGPQGNGNLNAFTAEVAHAIAGCAVGAARAGNGDGCAPGAVGAVIGHLTAQFINPTGDPSRTLETIAFSQIIGSIAATMAGGDAQAVYIAAGAAGNAVENNWLSQKRPTLLGLSEQEKYDAAVAACGGGDRAGCDTRDQLAQISAARDASLRDACVNGGGSSGCQTEVQRAQAAGNRVFVDGQGSITVNGVAFATAGPIVSPFTTSTAGRMAQSTAEGLILEAGNQLAVSGIGAVAYVGNRLVNLLPGATNSVGSALETVYSSVRPMTDVFPELEGVNTYYIQNAAKGVNTNCVSCANAAQLRLTGQDPLALAGPSNGYGRFSDLYPSAPLGYSAPTNVTAITREMTEAGSGAVGTVVINQGAGNVFHVINVVNRNGRVYFVDAQLGGVVELQPSLVVRLGRPL</sequence>
<feature type="compositionally biased region" description="Gly residues" evidence="1">
    <location>
        <begin position="444"/>
        <end position="460"/>
    </location>
</feature>
<evidence type="ECO:0000259" key="2">
    <source>
        <dbReference type="SMART" id="SM00912"/>
    </source>
</evidence>
<feature type="region of interest" description="Disordered" evidence="1">
    <location>
        <begin position="436"/>
        <end position="484"/>
    </location>
</feature>
<dbReference type="SUPFAM" id="SSF51126">
    <property type="entry name" value="Pectin lyase-like"/>
    <property type="match status" value="1"/>
</dbReference>
<feature type="compositionally biased region" description="Polar residues" evidence="1">
    <location>
        <begin position="2092"/>
        <end position="2105"/>
    </location>
</feature>
<dbReference type="Pfam" id="PF21726">
    <property type="entry name" value="DUF6862"/>
    <property type="match status" value="1"/>
</dbReference>
<dbReference type="SMART" id="SM00912">
    <property type="entry name" value="Haemagg_act"/>
    <property type="match status" value="1"/>
</dbReference>
<dbReference type="InterPro" id="IPR012334">
    <property type="entry name" value="Pectin_lyas_fold"/>
</dbReference>
<reference evidence="3 4" key="1">
    <citation type="submission" date="2018-11" db="EMBL/GenBank/DDBJ databases">
        <title>The genome of Variovorax sp T529.</title>
        <authorList>
            <person name="Gao J."/>
        </authorList>
    </citation>
    <scope>NUCLEOTIDE SEQUENCE [LARGE SCALE GENOMIC DNA]</scope>
    <source>
        <strain evidence="3 4">T529</strain>
    </source>
</reference>
<feature type="compositionally biased region" description="Basic and acidic residues" evidence="1">
    <location>
        <begin position="2073"/>
        <end position="2091"/>
    </location>
</feature>
<dbReference type="InterPro" id="IPR025157">
    <property type="entry name" value="Hemagglutinin_rpt"/>
</dbReference>
<organism evidence="3 4">
    <name type="scientific">Variovorax beijingensis</name>
    <dbReference type="NCBI Taxonomy" id="2496117"/>
    <lineage>
        <taxon>Bacteria</taxon>
        <taxon>Pseudomonadati</taxon>
        <taxon>Pseudomonadota</taxon>
        <taxon>Betaproteobacteria</taxon>
        <taxon>Burkholderiales</taxon>
        <taxon>Comamonadaceae</taxon>
        <taxon>Variovorax</taxon>
    </lineage>
</organism>
<dbReference type="InterPro" id="IPR011050">
    <property type="entry name" value="Pectin_lyase_fold/virulence"/>
</dbReference>
<dbReference type="Pfam" id="PF05860">
    <property type="entry name" value="TPS"/>
    <property type="match status" value="1"/>
</dbReference>
<dbReference type="InterPro" id="IPR028908">
    <property type="entry name" value="Tox-PL_dom"/>
</dbReference>
<dbReference type="GO" id="GO:0003824">
    <property type="term" value="F:catalytic activity"/>
    <property type="evidence" value="ECO:0007669"/>
    <property type="project" value="UniProtKB-ARBA"/>
</dbReference>